<feature type="compositionally biased region" description="Polar residues" evidence="1">
    <location>
        <begin position="10"/>
        <end position="24"/>
    </location>
</feature>
<dbReference type="PROSITE" id="PS50817">
    <property type="entry name" value="INTEIN_N_TER"/>
    <property type="match status" value="1"/>
</dbReference>
<dbReference type="KEGG" id="hat:RC74_18355"/>
<dbReference type="Proteomes" id="UP000070371">
    <property type="component" value="Chromosome"/>
</dbReference>
<sequence length="540" mass="57621">MVDTSLPYDEQTSSDTVINPDSNNPITVVQTSQLQTTDNGDVGQDGFDLSVNLTGANVTEQVNIAIAIDTSGSTSGSSGSDFNGDGVNETILQAELYAAQKLFNAYVDAGYDPAEISITLVTYASGAQTVGTYTLNDSTAFTNALTSIGSAGSNGQTNYVAGLNAVGNAWTAAGVDPADTNVLVFLSDGAAFPGGQNISGAADNLENNFNTQISGIGLGANSSLNDLNKLDNTNGATKVLSGEQLLATIVEPLTDADFLRFEITVEGLDANGDPFTQVLIFNEGDPEVTSTQLGWSIGNYTLDPTFQSPQDITVTVEAYFAEDPSNPGSGEQVVTTVHEIALVICFTPGTMILTPTGEVAIETLVAGNRVVTRDHGVQEVRWVGATELPPVHMDLNKNLRPVLIKQGALGKDLPSQDLRVSRQHRILVRDWRAEMMFGSEEGVLVPAFTLCNDSTIVQERPTAPVTYIHMAFDNHEIVYADGIEAESFHPSERMVSGMADDEARKELYTLFPHLENSQDHAYDSARNQVRAREAAVVRQA</sequence>
<evidence type="ECO:0000313" key="3">
    <source>
        <dbReference type="EMBL" id="AML52958.1"/>
    </source>
</evidence>
<dbReference type="SUPFAM" id="SSF51294">
    <property type="entry name" value="Hedgehog/intein (Hint) domain"/>
    <property type="match status" value="1"/>
</dbReference>
<dbReference type="CDD" id="cd00198">
    <property type="entry name" value="vWFA"/>
    <property type="match status" value="1"/>
</dbReference>
<dbReference type="RefSeq" id="WP_052274936.1">
    <property type="nucleotide sequence ID" value="NZ_CP014327.1"/>
</dbReference>
<gene>
    <name evidence="3" type="ORF">RC74_18355</name>
</gene>
<feature type="region of interest" description="Disordered" evidence="1">
    <location>
        <begin position="1"/>
        <end position="24"/>
    </location>
</feature>
<dbReference type="PROSITE" id="PS50234">
    <property type="entry name" value="VWFA"/>
    <property type="match status" value="1"/>
</dbReference>
<dbReference type="EMBL" id="CP014327">
    <property type="protein sequence ID" value="AML52958.1"/>
    <property type="molecule type" value="Genomic_DNA"/>
</dbReference>
<dbReference type="InterPro" id="IPR006141">
    <property type="entry name" value="Intein_N"/>
</dbReference>
<keyword evidence="4" id="KW-1185">Reference proteome</keyword>
<reference evidence="3 4" key="1">
    <citation type="submission" date="2016-02" db="EMBL/GenBank/DDBJ databases">
        <title>Complete genome sequence of Halocynthiibacter arcticus PAMC 20958t from arctic marine sediment.</title>
        <authorList>
            <person name="Lee Y.M."/>
            <person name="Baek K."/>
            <person name="Lee H.K."/>
            <person name="Shin S.C."/>
        </authorList>
    </citation>
    <scope>NUCLEOTIDE SEQUENCE [LARGE SCALE GENOMIC DNA]</scope>
    <source>
        <strain evidence="3">PAMC 20958</strain>
    </source>
</reference>
<evidence type="ECO:0000259" key="2">
    <source>
        <dbReference type="PROSITE" id="PS50234"/>
    </source>
</evidence>
<dbReference type="Pfam" id="PF13403">
    <property type="entry name" value="Hint_2"/>
    <property type="match status" value="1"/>
</dbReference>
<dbReference type="GO" id="GO:0016539">
    <property type="term" value="P:intein-mediated protein splicing"/>
    <property type="evidence" value="ECO:0007669"/>
    <property type="project" value="InterPro"/>
</dbReference>
<feature type="domain" description="VWFA" evidence="2">
    <location>
        <begin position="63"/>
        <end position="263"/>
    </location>
</feature>
<dbReference type="Gene3D" id="3.40.50.410">
    <property type="entry name" value="von Willebrand factor, type A domain"/>
    <property type="match status" value="1"/>
</dbReference>
<evidence type="ECO:0000256" key="1">
    <source>
        <dbReference type="SAM" id="MobiDB-lite"/>
    </source>
</evidence>
<dbReference type="Gene3D" id="2.170.16.10">
    <property type="entry name" value="Hedgehog/Intein (Hint) domain"/>
    <property type="match status" value="1"/>
</dbReference>
<dbReference type="InterPro" id="IPR036465">
    <property type="entry name" value="vWFA_dom_sf"/>
</dbReference>
<protein>
    <recommendedName>
        <fullName evidence="2">VWFA domain-containing protein</fullName>
    </recommendedName>
</protein>
<dbReference type="InterPro" id="IPR002035">
    <property type="entry name" value="VWF_A"/>
</dbReference>
<dbReference type="InterPro" id="IPR028992">
    <property type="entry name" value="Hedgehog/Intein_dom"/>
</dbReference>
<evidence type="ECO:0000313" key="4">
    <source>
        <dbReference type="Proteomes" id="UP000070371"/>
    </source>
</evidence>
<dbReference type="AlphaFoldDB" id="A0A126V3R3"/>
<dbReference type="InterPro" id="IPR036844">
    <property type="entry name" value="Hint_dom_sf"/>
</dbReference>
<accession>A0A126V3R3</accession>
<dbReference type="SUPFAM" id="SSF53300">
    <property type="entry name" value="vWA-like"/>
    <property type="match status" value="1"/>
</dbReference>
<proteinExistence type="predicted"/>
<organism evidence="3 4">
    <name type="scientific">Falsihalocynthiibacter arcticus</name>
    <dbReference type="NCBI Taxonomy" id="1579316"/>
    <lineage>
        <taxon>Bacteria</taxon>
        <taxon>Pseudomonadati</taxon>
        <taxon>Pseudomonadota</taxon>
        <taxon>Alphaproteobacteria</taxon>
        <taxon>Rhodobacterales</taxon>
        <taxon>Roseobacteraceae</taxon>
        <taxon>Falsihalocynthiibacter</taxon>
    </lineage>
</organism>
<dbReference type="Pfam" id="PF13519">
    <property type="entry name" value="VWA_2"/>
    <property type="match status" value="1"/>
</dbReference>
<dbReference type="SMART" id="SM00327">
    <property type="entry name" value="VWA"/>
    <property type="match status" value="1"/>
</dbReference>
<dbReference type="STRING" id="1579316.RC74_18355"/>
<dbReference type="OrthoDB" id="6305173at2"/>
<name>A0A126V3R3_9RHOB</name>